<dbReference type="EMBL" id="AE003852">
    <property type="protein sequence ID" value="AAF94879.1"/>
    <property type="molecule type" value="Genomic_DNA"/>
</dbReference>
<dbReference type="EnsemblBacteria" id="AAF94879">
    <property type="protein sequence ID" value="AAF94879"/>
    <property type="gene ID" value="VC_1729"/>
</dbReference>
<dbReference type="HOGENOM" id="CLU_3359133_0_0_6"/>
<organism evidence="1 2">
    <name type="scientific">Vibrio cholerae serotype O1 (strain ATCC 39315 / El Tor Inaba N16961)</name>
    <dbReference type="NCBI Taxonomy" id="243277"/>
    <lineage>
        <taxon>Bacteria</taxon>
        <taxon>Pseudomonadati</taxon>
        <taxon>Pseudomonadota</taxon>
        <taxon>Gammaproteobacteria</taxon>
        <taxon>Vibrionales</taxon>
        <taxon>Vibrionaceae</taxon>
        <taxon>Vibrio</taxon>
    </lineage>
</organism>
<dbReference type="PIR" id="A82163">
    <property type="entry name" value="A82163"/>
</dbReference>
<dbReference type="Proteomes" id="UP000000584">
    <property type="component" value="Chromosome I"/>
</dbReference>
<protein>
    <submittedName>
        <fullName evidence="1">Uncharacterized protein</fullName>
    </submittedName>
</protein>
<dbReference type="AlphaFoldDB" id="Q9KRB3"/>
<sequence>MDKYRTEKERWVLGRKVCEKVTPELAKRTQIEWLIS</sequence>
<proteinExistence type="predicted"/>
<name>Q9KRB3_VIBCH</name>
<dbReference type="DNASU" id="2613734"/>
<evidence type="ECO:0000313" key="2">
    <source>
        <dbReference type="Proteomes" id="UP000000584"/>
    </source>
</evidence>
<gene>
    <name evidence="1" type="ordered locus">VC_1729</name>
</gene>
<dbReference type="KEGG" id="vch:VC_1729"/>
<keyword evidence="2" id="KW-1185">Reference proteome</keyword>
<reference evidence="1 2" key="1">
    <citation type="journal article" date="2000" name="Nature">
        <title>DNA sequence of both chromosomes of the cholera pathogen Vibrio cholerae.</title>
        <authorList>
            <person name="Heidelberg J.F."/>
            <person name="Eisen J.A."/>
            <person name="Nelson W.C."/>
            <person name="Clayton R.A."/>
            <person name="Gwinn M.L."/>
            <person name="Dodson R.J."/>
            <person name="Haft D.H."/>
            <person name="Hickey E.K."/>
            <person name="Peterson J.D."/>
            <person name="Umayam L.A."/>
            <person name="Gill S.R."/>
            <person name="Nelson K.E."/>
            <person name="Read T.D."/>
            <person name="Tettelin H."/>
            <person name="Richardson D."/>
            <person name="Ermolaeva M.D."/>
            <person name="Vamathevan J."/>
            <person name="Bass S."/>
            <person name="Qin H."/>
            <person name="Dragoi I."/>
            <person name="Sellers P."/>
            <person name="McDonald L."/>
            <person name="Utterback T."/>
            <person name="Fleishmann R.D."/>
            <person name="Nierman W.C."/>
            <person name="White O."/>
            <person name="Salzberg S.L."/>
            <person name="Smith H.O."/>
            <person name="Colwell R.R."/>
            <person name="Mekalanos J.J."/>
            <person name="Venter J.C."/>
            <person name="Fraser C.M."/>
        </authorList>
    </citation>
    <scope>NUCLEOTIDE SEQUENCE [LARGE SCALE GENOMIC DNA]</scope>
    <source>
        <strain evidence="2">ATCC 39315 / El Tor Inaba N16961</strain>
    </source>
</reference>
<evidence type="ECO:0000313" key="1">
    <source>
        <dbReference type="EMBL" id="AAF94879.1"/>
    </source>
</evidence>
<accession>Q9KRB3</accession>